<evidence type="ECO:0000259" key="2">
    <source>
        <dbReference type="Pfam" id="PF10383"/>
    </source>
</evidence>
<dbReference type="Pfam" id="PF10383">
    <property type="entry name" value="Clr2"/>
    <property type="match status" value="1"/>
</dbReference>
<accession>A0A8H7AML9</accession>
<dbReference type="OrthoDB" id="438224at2759"/>
<sequence length="951" mass="106225">MRKPGPWIVQHINPSSDGQASSWAAPPYRAISNDPYRVKIGSLWAEEKGIATAGINYYLDRLPNGYQLMDYPKTGDENTRYKRLFGHPSGKFFDSQVKFFQHFLWLMNGMKDECQCILCFKGPKAAAQPKPVSTFKPRPRVPRETRTRDTTVELGKRAKPVKNYFDKKLYAQRDVRIAKPAESVLLTDEEGTPDIYKTLLQLLHKHRESRKLIDEDIEEKASPDWRAEHNDKYGDSFKILGSHLMNVSLQHSFVPRIGELVLWCPDHPDDVDIIYNPATHGYQFYSSERQTFQGFPRWRGGVVTQCPSTDESVDFPDVLCVVDRKDSLNRAGFRVETFPDPNNDVDKSASKQYKYIPLRQIRPLNQWQRVLGGIPEQKLDPSIQHALTCMVSVSLLEKYRFIGKWPEASIFCKGVYVGAELLIEGDAVRILPSEGESSAQPPRCTDVLVISSIRLHLHDIGEEHIRNGSAGFSRASSIILVGTAYTLDPSRAFSEESATSASASSPRAVPTDVIKYALPTVGAAAYGNWYALHSPKHKIEITHDRILGRLYESGAMGMWSGIMGNRRTCKDAPSLSYDLSSVLAGRKYGTLADERISEGRDGKIHWHWADTRVKALSLETVNGIEVGAYDTVRDLRTMQAWRARLKIIDGLSTQVDIKDSMLAKPKGRPKGSRVVGGVVFGPDDDSGSEEVDPPARGSFSEAVRSKKGVGGMVGAGAAIEEDENDEDREAGAELGDDDTKDDESPISPSQVSTLERRSDRTSGGFIIPQDPDIDMPDHPPFHKRSTSDIPPEVRGPTKARKSTGGSRLSSIYAGRYDSSIPSAMNPDESRGAIWKGKGRADAVTAEYDPDTPFRSVEPNNAISIEEDHDEDSSDTVEDEGQEEEFDVPGDFVEPEPKDDDDYDEDEDEDEDGEDENENEDEDMTDGEEERIRTLAIFQRDTFDRTGKKMVF</sequence>
<reference evidence="4" key="1">
    <citation type="submission" date="2020-02" db="EMBL/GenBank/DDBJ databases">
        <authorList>
            <person name="Palmer J.M."/>
        </authorList>
    </citation>
    <scope>NUCLEOTIDE SEQUENCE</scope>
    <source>
        <strain evidence="4">EPUS1.4</strain>
        <tissue evidence="4">Thallus</tissue>
    </source>
</reference>
<dbReference type="AlphaFoldDB" id="A0A8H7AML9"/>
<evidence type="ECO:0000313" key="4">
    <source>
        <dbReference type="EMBL" id="KAF7509736.1"/>
    </source>
</evidence>
<feature type="region of interest" description="Disordered" evidence="1">
    <location>
        <begin position="662"/>
        <end position="703"/>
    </location>
</feature>
<feature type="compositionally biased region" description="Acidic residues" evidence="1">
    <location>
        <begin position="864"/>
        <end position="928"/>
    </location>
</feature>
<evidence type="ECO:0000259" key="3">
    <source>
        <dbReference type="Pfam" id="PF16761"/>
    </source>
</evidence>
<dbReference type="InterPro" id="IPR038986">
    <property type="entry name" value="Clr2"/>
</dbReference>
<dbReference type="GO" id="GO:0031934">
    <property type="term" value="C:mating-type region heterochromatin"/>
    <property type="evidence" value="ECO:0007669"/>
    <property type="project" value="TreeGrafter"/>
</dbReference>
<feature type="domain" description="Cryptic loci regulator 2 N-terminal" evidence="3">
    <location>
        <begin position="57"/>
        <end position="119"/>
    </location>
</feature>
<gene>
    <name evidence="4" type="ORF">GJ744_007431</name>
</gene>
<dbReference type="InterPro" id="IPR031915">
    <property type="entry name" value="Clr2_N"/>
</dbReference>
<dbReference type="EMBL" id="JAACFV010000037">
    <property type="protein sequence ID" value="KAF7509736.1"/>
    <property type="molecule type" value="Genomic_DNA"/>
</dbReference>
<dbReference type="GO" id="GO:0033553">
    <property type="term" value="C:rDNA heterochromatin"/>
    <property type="evidence" value="ECO:0007669"/>
    <property type="project" value="TreeGrafter"/>
</dbReference>
<dbReference type="GO" id="GO:0030466">
    <property type="term" value="P:silent mating-type cassette heterochromatin formation"/>
    <property type="evidence" value="ECO:0007669"/>
    <property type="project" value="TreeGrafter"/>
</dbReference>
<evidence type="ECO:0000256" key="1">
    <source>
        <dbReference type="SAM" id="MobiDB-lite"/>
    </source>
</evidence>
<evidence type="ECO:0008006" key="6">
    <source>
        <dbReference type="Google" id="ProtNLM"/>
    </source>
</evidence>
<feature type="compositionally biased region" description="Acidic residues" evidence="1">
    <location>
        <begin position="682"/>
        <end position="692"/>
    </location>
</feature>
<dbReference type="GO" id="GO:0070824">
    <property type="term" value="C:SHREC complex"/>
    <property type="evidence" value="ECO:0007669"/>
    <property type="project" value="InterPro"/>
</dbReference>
<organism evidence="4 5">
    <name type="scientific">Endocarpon pusillum</name>
    <dbReference type="NCBI Taxonomy" id="364733"/>
    <lineage>
        <taxon>Eukaryota</taxon>
        <taxon>Fungi</taxon>
        <taxon>Dikarya</taxon>
        <taxon>Ascomycota</taxon>
        <taxon>Pezizomycotina</taxon>
        <taxon>Eurotiomycetes</taxon>
        <taxon>Chaetothyriomycetidae</taxon>
        <taxon>Verrucariales</taxon>
        <taxon>Verrucariaceae</taxon>
        <taxon>Endocarpon</taxon>
    </lineage>
</organism>
<proteinExistence type="predicted"/>
<keyword evidence="5" id="KW-1185">Reference proteome</keyword>
<comment type="caution">
    <text evidence="4">The sequence shown here is derived from an EMBL/GenBank/DDBJ whole genome shotgun (WGS) entry which is preliminary data.</text>
</comment>
<feature type="compositionally biased region" description="Acidic residues" evidence="1">
    <location>
        <begin position="719"/>
        <end position="741"/>
    </location>
</feature>
<name>A0A8H7AML9_9EURO</name>
<feature type="region of interest" description="Disordered" evidence="1">
    <location>
        <begin position="129"/>
        <end position="148"/>
    </location>
</feature>
<feature type="domain" description="Cryptic loci regulator 2 C-terminal" evidence="2">
    <location>
        <begin position="411"/>
        <end position="552"/>
    </location>
</feature>
<feature type="region of interest" description="Disordered" evidence="1">
    <location>
        <begin position="716"/>
        <end position="932"/>
    </location>
</feature>
<dbReference type="PANTHER" id="PTHR38046">
    <property type="entry name" value="CRYPTIC LOCI REGULATOR 2"/>
    <property type="match status" value="1"/>
</dbReference>
<protein>
    <recommendedName>
        <fullName evidence="6">Cryptic loci regulator 2 N-terminal domain-containing protein</fullName>
    </recommendedName>
</protein>
<dbReference type="PANTHER" id="PTHR38046:SF1">
    <property type="entry name" value="CRYPTIC LOCI REGULATOR 2"/>
    <property type="match status" value="1"/>
</dbReference>
<dbReference type="Proteomes" id="UP000606974">
    <property type="component" value="Unassembled WGS sequence"/>
</dbReference>
<evidence type="ECO:0000313" key="5">
    <source>
        <dbReference type="Proteomes" id="UP000606974"/>
    </source>
</evidence>
<dbReference type="Pfam" id="PF16761">
    <property type="entry name" value="Clr2_transil"/>
    <property type="match status" value="1"/>
</dbReference>
<dbReference type="InterPro" id="IPR018839">
    <property type="entry name" value="Tscrpt-silencing_Clr2_C"/>
</dbReference>